<evidence type="ECO:0000313" key="2">
    <source>
        <dbReference type="Proteomes" id="UP000288805"/>
    </source>
</evidence>
<dbReference type="AlphaFoldDB" id="A0A438ETU9"/>
<reference evidence="1 2" key="1">
    <citation type="journal article" date="2018" name="PLoS Genet.">
        <title>Population sequencing reveals clonal diversity and ancestral inbreeding in the grapevine cultivar Chardonnay.</title>
        <authorList>
            <person name="Roach M.J."/>
            <person name="Johnson D.L."/>
            <person name="Bohlmann J."/>
            <person name="van Vuuren H.J."/>
            <person name="Jones S.J."/>
            <person name="Pretorius I.S."/>
            <person name="Schmidt S.A."/>
            <person name="Borneman A.R."/>
        </authorList>
    </citation>
    <scope>NUCLEOTIDE SEQUENCE [LARGE SCALE GENOMIC DNA]</scope>
    <source>
        <strain evidence="2">cv. Chardonnay</strain>
        <tissue evidence="1">Leaf</tissue>
    </source>
</reference>
<comment type="caution">
    <text evidence="1">The sequence shown here is derived from an EMBL/GenBank/DDBJ whole genome shotgun (WGS) entry which is preliminary data.</text>
</comment>
<accession>A0A438ETU9</accession>
<protein>
    <submittedName>
        <fullName evidence="1">Uncharacterized protein</fullName>
    </submittedName>
</protein>
<evidence type="ECO:0000313" key="1">
    <source>
        <dbReference type="EMBL" id="RVW51097.1"/>
    </source>
</evidence>
<sequence length="89" mass="10050">MERSRLCSVEKKPFQKGFVGEIRGTWISISKQSKDVFSLGFQKRLVKEEGPKSPGFVPVKRWAKAMVFKCLLFDVDWTEIGQALAATLG</sequence>
<dbReference type="Proteomes" id="UP000288805">
    <property type="component" value="Unassembled WGS sequence"/>
</dbReference>
<gene>
    <name evidence="1" type="ORF">CK203_077632</name>
</gene>
<organism evidence="1 2">
    <name type="scientific">Vitis vinifera</name>
    <name type="common">Grape</name>
    <dbReference type="NCBI Taxonomy" id="29760"/>
    <lineage>
        <taxon>Eukaryota</taxon>
        <taxon>Viridiplantae</taxon>
        <taxon>Streptophyta</taxon>
        <taxon>Embryophyta</taxon>
        <taxon>Tracheophyta</taxon>
        <taxon>Spermatophyta</taxon>
        <taxon>Magnoliopsida</taxon>
        <taxon>eudicotyledons</taxon>
        <taxon>Gunneridae</taxon>
        <taxon>Pentapetalae</taxon>
        <taxon>rosids</taxon>
        <taxon>Vitales</taxon>
        <taxon>Vitaceae</taxon>
        <taxon>Viteae</taxon>
        <taxon>Vitis</taxon>
    </lineage>
</organism>
<dbReference type="EMBL" id="QGNW01001188">
    <property type="protein sequence ID" value="RVW51097.1"/>
    <property type="molecule type" value="Genomic_DNA"/>
</dbReference>
<name>A0A438ETU9_VITVI</name>
<proteinExistence type="predicted"/>